<feature type="transmembrane region" description="Helical" evidence="5">
    <location>
        <begin position="165"/>
        <end position="185"/>
    </location>
</feature>
<dbReference type="Proteomes" id="UP000665020">
    <property type="component" value="Chromosome"/>
</dbReference>
<dbReference type="RefSeq" id="WP_230869177.1">
    <property type="nucleotide sequence ID" value="NZ_CP046640.1"/>
</dbReference>
<evidence type="ECO:0000256" key="4">
    <source>
        <dbReference type="ARBA" id="ARBA00023136"/>
    </source>
</evidence>
<keyword evidence="4 5" id="KW-0472">Membrane</keyword>
<accession>A0A8A7KHC2</accession>
<dbReference type="InterPro" id="IPR003810">
    <property type="entry name" value="Mntp/YtaF"/>
</dbReference>
<dbReference type="Pfam" id="PF02659">
    <property type="entry name" value="Mntp"/>
    <property type="match status" value="1"/>
</dbReference>
<keyword evidence="1" id="KW-1003">Cell membrane</keyword>
<dbReference type="PANTHER" id="PTHR35529:SF1">
    <property type="entry name" value="MANGANESE EFFLUX PUMP MNTP-RELATED"/>
    <property type="match status" value="1"/>
</dbReference>
<evidence type="ECO:0000256" key="3">
    <source>
        <dbReference type="ARBA" id="ARBA00022989"/>
    </source>
</evidence>
<dbReference type="KEGG" id="ifn:GM661_05890"/>
<reference evidence="6" key="1">
    <citation type="submission" date="2019-12" db="EMBL/GenBank/DDBJ databases">
        <authorList>
            <person name="zhang j."/>
            <person name="sun C.M."/>
        </authorList>
    </citation>
    <scope>NUCLEOTIDE SEQUENCE</scope>
    <source>
        <strain evidence="6">NS-1</strain>
    </source>
</reference>
<keyword evidence="2 5" id="KW-0812">Transmembrane</keyword>
<organism evidence="6 7">
    <name type="scientific">Iocasia fonsfrigidae</name>
    <dbReference type="NCBI Taxonomy" id="2682810"/>
    <lineage>
        <taxon>Bacteria</taxon>
        <taxon>Bacillati</taxon>
        <taxon>Bacillota</taxon>
        <taxon>Clostridia</taxon>
        <taxon>Halanaerobiales</taxon>
        <taxon>Halanaerobiaceae</taxon>
        <taxon>Iocasia</taxon>
    </lineage>
</organism>
<feature type="transmembrane region" description="Helical" evidence="5">
    <location>
        <begin position="104"/>
        <end position="124"/>
    </location>
</feature>
<sequence>MLVDKIFLFGLALSLDAFGVAMGVGCGKKLNLQEGASIVFSFGLFQCLFVFLGGIFGNFINSNLFEISGVFSGIVILILGFLLIKEGYKNEEECTYYSLNFWKYIVLGISVSIDALGVGFSILYKYPIYILFINSLIVGAVTLVLTFISLKTVKYIRNFSLVEKYSAYIGGVILVFFGIRMIMWVF</sequence>
<dbReference type="EMBL" id="CP046640">
    <property type="protein sequence ID" value="QTL97544.1"/>
    <property type="molecule type" value="Genomic_DNA"/>
</dbReference>
<keyword evidence="7" id="KW-1185">Reference proteome</keyword>
<feature type="transmembrane region" description="Helical" evidence="5">
    <location>
        <begin position="130"/>
        <end position="153"/>
    </location>
</feature>
<evidence type="ECO:0000313" key="6">
    <source>
        <dbReference type="EMBL" id="QTL97544.1"/>
    </source>
</evidence>
<dbReference type="PANTHER" id="PTHR35529">
    <property type="entry name" value="MANGANESE EFFLUX PUMP MNTP-RELATED"/>
    <property type="match status" value="1"/>
</dbReference>
<dbReference type="AlphaFoldDB" id="A0A8A7KHC2"/>
<gene>
    <name evidence="6" type="ORF">GM661_05890</name>
</gene>
<evidence type="ECO:0000313" key="7">
    <source>
        <dbReference type="Proteomes" id="UP000665020"/>
    </source>
</evidence>
<feature type="transmembrane region" description="Helical" evidence="5">
    <location>
        <begin position="6"/>
        <end position="26"/>
    </location>
</feature>
<proteinExistence type="predicted"/>
<evidence type="ECO:0000256" key="2">
    <source>
        <dbReference type="ARBA" id="ARBA00022692"/>
    </source>
</evidence>
<keyword evidence="3 5" id="KW-1133">Transmembrane helix</keyword>
<evidence type="ECO:0008006" key="8">
    <source>
        <dbReference type="Google" id="ProtNLM"/>
    </source>
</evidence>
<evidence type="ECO:0000256" key="1">
    <source>
        <dbReference type="ARBA" id="ARBA00022475"/>
    </source>
</evidence>
<name>A0A8A7KHC2_9FIRM</name>
<evidence type="ECO:0000256" key="5">
    <source>
        <dbReference type="SAM" id="Phobius"/>
    </source>
</evidence>
<feature type="transmembrane region" description="Helical" evidence="5">
    <location>
        <begin position="65"/>
        <end position="84"/>
    </location>
</feature>
<feature type="transmembrane region" description="Helical" evidence="5">
    <location>
        <begin position="38"/>
        <end position="59"/>
    </location>
</feature>
<protein>
    <recommendedName>
        <fullName evidence="8">Manganese efflux pump MntP</fullName>
    </recommendedName>
</protein>